<dbReference type="PROSITE" id="PS00194">
    <property type="entry name" value="THIOREDOXIN_1"/>
    <property type="match status" value="1"/>
</dbReference>
<dbReference type="GO" id="GO:0045454">
    <property type="term" value="P:cell redox homeostasis"/>
    <property type="evidence" value="ECO:0007669"/>
    <property type="project" value="TreeGrafter"/>
</dbReference>
<dbReference type="GO" id="GO:0005829">
    <property type="term" value="C:cytosol"/>
    <property type="evidence" value="ECO:0007669"/>
    <property type="project" value="TreeGrafter"/>
</dbReference>
<protein>
    <recommendedName>
        <fullName evidence="2">Thioredoxin</fullName>
    </recommendedName>
</protein>
<dbReference type="Proteomes" id="UP000220210">
    <property type="component" value="Unassembled WGS sequence"/>
</dbReference>
<reference evidence="8 9" key="1">
    <citation type="submission" date="2017-09" db="EMBL/GenBank/DDBJ databases">
        <title>Large-scale bioinformatics analysis of Bacillus genomes uncovers conserved roles of natural products in bacterial physiology.</title>
        <authorList>
            <consortium name="Agbiome Team Llc"/>
            <person name="Bleich R.M."/>
            <person name="Kirk G.J."/>
            <person name="Santa Maria K.C."/>
            <person name="Allen S.E."/>
            <person name="Farag S."/>
            <person name="Shank E.A."/>
            <person name="Bowers A."/>
        </authorList>
    </citation>
    <scope>NUCLEOTIDE SEQUENCE [LARGE SCALE GENOMIC DNA]</scope>
    <source>
        <strain evidence="8 9">AFS020204</strain>
    </source>
</reference>
<evidence type="ECO:0000256" key="5">
    <source>
        <dbReference type="ARBA" id="ARBA00023157"/>
    </source>
</evidence>
<evidence type="ECO:0000256" key="1">
    <source>
        <dbReference type="ARBA" id="ARBA00008987"/>
    </source>
</evidence>
<dbReference type="RefSeq" id="WP_097842811.1">
    <property type="nucleotide sequence ID" value="NZ_CP170753.1"/>
</dbReference>
<keyword evidence="5" id="KW-1015">Disulfide bond</keyword>
<keyword evidence="4" id="KW-0249">Electron transport</keyword>
<dbReference type="InterPro" id="IPR036249">
    <property type="entry name" value="Thioredoxin-like_sf"/>
</dbReference>
<keyword evidence="3" id="KW-0813">Transport</keyword>
<organism evidence="8 9">
    <name type="scientific">Bacillus cereus</name>
    <dbReference type="NCBI Taxonomy" id="1396"/>
    <lineage>
        <taxon>Bacteria</taxon>
        <taxon>Bacillati</taxon>
        <taxon>Bacillota</taxon>
        <taxon>Bacilli</taxon>
        <taxon>Bacillales</taxon>
        <taxon>Bacillaceae</taxon>
        <taxon>Bacillus</taxon>
        <taxon>Bacillus cereus group</taxon>
    </lineage>
</organism>
<dbReference type="CDD" id="cd02947">
    <property type="entry name" value="TRX_family"/>
    <property type="match status" value="1"/>
</dbReference>
<evidence type="ECO:0000259" key="7">
    <source>
        <dbReference type="Pfam" id="PF00085"/>
    </source>
</evidence>
<dbReference type="PANTHER" id="PTHR45663">
    <property type="entry name" value="GEO12009P1"/>
    <property type="match status" value="1"/>
</dbReference>
<evidence type="ECO:0000256" key="2">
    <source>
        <dbReference type="ARBA" id="ARBA00020570"/>
    </source>
</evidence>
<dbReference type="InterPro" id="IPR017937">
    <property type="entry name" value="Thioredoxin_CS"/>
</dbReference>
<feature type="domain" description="Thioredoxin" evidence="7">
    <location>
        <begin position="43"/>
        <end position="137"/>
    </location>
</feature>
<evidence type="ECO:0000313" key="8">
    <source>
        <dbReference type="EMBL" id="PFF41074.1"/>
    </source>
</evidence>
<dbReference type="InterPro" id="IPR013766">
    <property type="entry name" value="Thioredoxin_domain"/>
</dbReference>
<evidence type="ECO:0000313" key="9">
    <source>
        <dbReference type="Proteomes" id="UP000220210"/>
    </source>
</evidence>
<gene>
    <name evidence="8" type="ORF">CN357_32535</name>
</gene>
<dbReference type="SUPFAM" id="SSF52833">
    <property type="entry name" value="Thioredoxin-like"/>
    <property type="match status" value="1"/>
</dbReference>
<dbReference type="Gene3D" id="3.40.30.10">
    <property type="entry name" value="Glutaredoxin"/>
    <property type="match status" value="1"/>
</dbReference>
<dbReference type="GO" id="GO:0015035">
    <property type="term" value="F:protein-disulfide reductase activity"/>
    <property type="evidence" value="ECO:0007669"/>
    <property type="project" value="TreeGrafter"/>
</dbReference>
<name>A0A9X6VSJ4_BACCE</name>
<dbReference type="AlphaFoldDB" id="A0A9X6VSJ4"/>
<accession>A0A9X6VSJ4</accession>
<dbReference type="EMBL" id="NTSO01000033">
    <property type="protein sequence ID" value="PFF41074.1"/>
    <property type="molecule type" value="Genomic_DNA"/>
</dbReference>
<proteinExistence type="inferred from homology"/>
<evidence type="ECO:0000256" key="6">
    <source>
        <dbReference type="ARBA" id="ARBA00023284"/>
    </source>
</evidence>
<dbReference type="PANTHER" id="PTHR45663:SF11">
    <property type="entry name" value="GEO12009P1"/>
    <property type="match status" value="1"/>
</dbReference>
<comment type="similarity">
    <text evidence="1">Belongs to the thioredoxin family.</text>
</comment>
<evidence type="ECO:0000256" key="3">
    <source>
        <dbReference type="ARBA" id="ARBA00022448"/>
    </source>
</evidence>
<keyword evidence="6" id="KW-0676">Redox-active center</keyword>
<comment type="caution">
    <text evidence="8">The sequence shown here is derived from an EMBL/GenBank/DDBJ whole genome shotgun (WGS) entry which is preliminary data.</text>
</comment>
<evidence type="ECO:0000256" key="4">
    <source>
        <dbReference type="ARBA" id="ARBA00022982"/>
    </source>
</evidence>
<sequence length="144" mass="16982">MKKMLIFIIAILSIFALVIILTNKETKNEKTTSTEQVNYYKNQITPEQLQEDLSNHKEKIVYFYKTTCPHCLRVSPIVVPMAENMKINMQVLNLEEYKQGWDMFQIKGTPTIISYKDGKEVNRILGEQSLQTFQTWFKNNKREI</sequence>
<dbReference type="Pfam" id="PF00085">
    <property type="entry name" value="Thioredoxin"/>
    <property type="match status" value="1"/>
</dbReference>